<proteinExistence type="predicted"/>
<dbReference type="Proteomes" id="UP000028924">
    <property type="component" value="Unassembled WGS sequence"/>
</dbReference>
<dbReference type="eggNOG" id="ENOG502RF6W">
    <property type="taxonomic scope" value="Eukaryota"/>
</dbReference>
<name>A0A087SHI7_AUXPR</name>
<evidence type="ECO:0000313" key="2">
    <source>
        <dbReference type="EMBL" id="KFM25191.1"/>
    </source>
</evidence>
<sequence>MAQVPARQASAAQAPPIVEEPIPYQALLVPKQTILTNIKVMAVGQQSSRILEFDAVSGCQRAAVDCRFMPSAMELTPDGASLVLFAKTNAVAVYSTDTWACESSHALKSKKAEWSAVAICVAPGRPRPLVYFTVEGAPGLRMLDTGIASGAAARDAREGPAVKLKSENRAGILALAAYPGDPRTLLALTDDGCLVLARVSAAEGTWAPGYSLDLGLPAAEQQPQPHGGERASLHAVAHPLRRGCALVAVATRRAVLAVEVLDAREARVAFHPRSGELAALPRAGESAEPQPPSRLPTLQLLDAGDPAGCLGVPALLPLHSSLGFWTQRDGDGVVSRLRFPRYAHLVAGGRLAAHDLTHGLLTEVLAPPRASDRGQAHGLRSALRSPRRGLWEEAALLAASRAQWFLPGRGAAWLGAGHDQLAVLAESGRRLLVYDAAKLAGAAPPKALFSVELADAGARFAVAAVVSLPRAAGVPTSALWVGPALLVATAGGQVYLARWDGTALLLATLLAGPPASLLGALADRLLLAHDAGDGGAGVAPRALRTPELLVPGVGLMRGAVYSAMAGDWEPLVGALLGEWQASDSHPGPAPPGSALALQLAAAARVCQLYGRFGDARRLFQAAGAWPELLSLCVFQGDWAGLQQIARGTPKNVQGFAEQLLAVNENAFRGMAGKSPHGGRACLADWGVRLEARVEGTAEDPRTVLGEVAASRDEDQEEEDGGSGSERFAGDDTQHAWRPDGEVSQDTLDADADVDVAPAGRLPFMEATLLQTECTEESAGARTAGNDGAGAPIPPLEAGALASYAGLPGAVALRRAFGGSGASSGLAAGGASASPRPPSPSASDAAGGFEEEGSRHGGRGAGAASISRASDWGTESATSGGAGGAPTAGAGRVQDPRNGGSGQPPMAVDEDDDDDFFDSDDDEAFLAAALPGGAAAAAAVAAAAAPARWAGVAVGRAHAFPRISGCNVHGRDAQTATIRSLRDLPLFAIPACRAAGAAGTEPVDLLATGSRTPPSLASTHSGSKRFSFNIREGEGNVAGAAAAPSLKAAVQRYPAIQRSVSGASEDPFATLARAPSAASSAAGGQGAASDPFGLLALGSGVGGSQGQGTPSPVQAPSAGGSRHPSAGPGQASNLLAGWEDFEAMVAGDMLTRLVIADTEGPGANGIPTDEVQEFLNDCDRRGNGNATVAGGEDLTTFRSILASCASIAEVDDLVANVLQG</sequence>
<keyword evidence="3" id="KW-1185">Reference proteome</keyword>
<dbReference type="KEGG" id="apro:F751_6146"/>
<reference evidence="2 3" key="1">
    <citation type="journal article" date="2014" name="BMC Genomics">
        <title>Oil accumulation mechanisms of the oleaginous microalga Chlorella protothecoides revealed through its genome, transcriptomes, and proteomes.</title>
        <authorList>
            <person name="Gao C."/>
            <person name="Wang Y."/>
            <person name="Shen Y."/>
            <person name="Yan D."/>
            <person name="He X."/>
            <person name="Dai J."/>
            <person name="Wu Q."/>
        </authorList>
    </citation>
    <scope>NUCLEOTIDE SEQUENCE [LARGE SCALE GENOMIC DNA]</scope>
    <source>
        <strain evidence="2 3">0710</strain>
    </source>
</reference>
<feature type="region of interest" description="Disordered" evidence="1">
    <location>
        <begin position="820"/>
        <end position="918"/>
    </location>
</feature>
<feature type="region of interest" description="Disordered" evidence="1">
    <location>
        <begin position="1097"/>
        <end position="1132"/>
    </location>
</feature>
<feature type="compositionally biased region" description="Basic and acidic residues" evidence="1">
    <location>
        <begin position="727"/>
        <end position="740"/>
    </location>
</feature>
<evidence type="ECO:0000313" key="3">
    <source>
        <dbReference type="Proteomes" id="UP000028924"/>
    </source>
</evidence>
<organism evidence="2 3">
    <name type="scientific">Auxenochlorella protothecoides</name>
    <name type="common">Green microalga</name>
    <name type="synonym">Chlorella protothecoides</name>
    <dbReference type="NCBI Taxonomy" id="3075"/>
    <lineage>
        <taxon>Eukaryota</taxon>
        <taxon>Viridiplantae</taxon>
        <taxon>Chlorophyta</taxon>
        <taxon>core chlorophytes</taxon>
        <taxon>Trebouxiophyceae</taxon>
        <taxon>Chlorellales</taxon>
        <taxon>Chlorellaceae</taxon>
        <taxon>Auxenochlorella</taxon>
    </lineage>
</organism>
<dbReference type="EMBL" id="KL662112">
    <property type="protein sequence ID" value="KFM25191.1"/>
    <property type="molecule type" value="Genomic_DNA"/>
</dbReference>
<feature type="compositionally biased region" description="Low complexity" evidence="1">
    <location>
        <begin position="822"/>
        <end position="833"/>
    </location>
</feature>
<dbReference type="RefSeq" id="XP_011398082.1">
    <property type="nucleotide sequence ID" value="XM_011399780.1"/>
</dbReference>
<feature type="compositionally biased region" description="Low complexity" evidence="1">
    <location>
        <begin position="861"/>
        <end position="878"/>
    </location>
</feature>
<feature type="compositionally biased region" description="Acidic residues" evidence="1">
    <location>
        <begin position="907"/>
        <end position="918"/>
    </location>
</feature>
<protein>
    <submittedName>
        <fullName evidence="2">Uncharacterized protein</fullName>
    </submittedName>
</protein>
<dbReference type="OrthoDB" id="511390at2759"/>
<dbReference type="AlphaFoldDB" id="A0A087SHI7"/>
<accession>A0A087SHI7</accession>
<feature type="region of interest" description="Disordered" evidence="1">
    <location>
        <begin position="697"/>
        <end position="742"/>
    </location>
</feature>
<dbReference type="GeneID" id="23617537"/>
<evidence type="ECO:0000256" key="1">
    <source>
        <dbReference type="SAM" id="MobiDB-lite"/>
    </source>
</evidence>
<gene>
    <name evidence="2" type="ORF">F751_6146</name>
</gene>